<dbReference type="Gene3D" id="2.10.60.10">
    <property type="entry name" value="CD59"/>
    <property type="match status" value="2"/>
</dbReference>
<dbReference type="CDD" id="cd23588">
    <property type="entry name" value="TFP_LU_ECD_PLIG"/>
    <property type="match status" value="1"/>
</dbReference>
<dbReference type="InterPro" id="IPR016054">
    <property type="entry name" value="LY6_UPA_recep-like"/>
</dbReference>
<proteinExistence type="inferred from homology"/>
<dbReference type="AlphaFoldDB" id="A0A9Q1AQP0"/>
<keyword evidence="3" id="KW-0964">Secreted</keyword>
<dbReference type="InterPro" id="IPR050918">
    <property type="entry name" value="CNF-like_PLA2_Inhibitor"/>
</dbReference>
<comment type="similarity">
    <text evidence="2">Belongs to the CNF-like-inhibitor family.</text>
</comment>
<evidence type="ECO:0000256" key="3">
    <source>
        <dbReference type="ARBA" id="ARBA00022525"/>
    </source>
</evidence>
<dbReference type="PANTHER" id="PTHR20914:SF30">
    <property type="entry name" value="LY6_PLAUR DOMAIN CONTAINING 9"/>
    <property type="match status" value="1"/>
</dbReference>
<evidence type="ECO:0000256" key="2">
    <source>
        <dbReference type="ARBA" id="ARBA00006570"/>
    </source>
</evidence>
<dbReference type="SUPFAM" id="SSF57302">
    <property type="entry name" value="Snake toxin-like"/>
    <property type="match status" value="2"/>
</dbReference>
<evidence type="ECO:0000259" key="7">
    <source>
        <dbReference type="SMART" id="SM00134"/>
    </source>
</evidence>
<dbReference type="Pfam" id="PF00021">
    <property type="entry name" value="UPAR_LY6"/>
    <property type="match status" value="1"/>
</dbReference>
<protein>
    <recommendedName>
        <fullName evidence="7">UPAR/Ly6 domain-containing protein</fullName>
    </recommendedName>
</protein>
<feature type="signal peptide" evidence="6">
    <location>
        <begin position="1"/>
        <end position="19"/>
    </location>
</feature>
<evidence type="ECO:0000313" key="8">
    <source>
        <dbReference type="EMBL" id="KAJ7304091.1"/>
    </source>
</evidence>
<comment type="caution">
    <text evidence="8">The sequence shown here is derived from an EMBL/GenBank/DDBJ whole genome shotgun (WGS) entry which is preliminary data.</text>
</comment>
<reference evidence="8" key="1">
    <citation type="journal article" date="2023" name="DNA Res.">
        <title>Chromosome-level genome assembly of Phrynocephalus forsythii using third-generation DNA sequencing and Hi-C analysis.</title>
        <authorList>
            <person name="Qi Y."/>
            <person name="Zhao W."/>
            <person name="Zhao Y."/>
            <person name="Niu C."/>
            <person name="Cao S."/>
            <person name="Zhang Y."/>
        </authorList>
    </citation>
    <scope>NUCLEOTIDE SEQUENCE</scope>
    <source>
        <tissue evidence="8">Muscle</tissue>
    </source>
</reference>
<dbReference type="GO" id="GO:0005576">
    <property type="term" value="C:extracellular region"/>
    <property type="evidence" value="ECO:0007669"/>
    <property type="project" value="UniProtKB-SubCell"/>
</dbReference>
<dbReference type="EMBL" id="JAPFRF010000023">
    <property type="protein sequence ID" value="KAJ7304091.1"/>
    <property type="molecule type" value="Genomic_DNA"/>
</dbReference>
<evidence type="ECO:0000256" key="1">
    <source>
        <dbReference type="ARBA" id="ARBA00004613"/>
    </source>
</evidence>
<dbReference type="CDD" id="cd23572">
    <property type="entry name" value="TFP_LU_ECD_PINLYP_rpt2"/>
    <property type="match status" value="1"/>
</dbReference>
<dbReference type="InterPro" id="IPR004126">
    <property type="entry name" value="PLipase_A2_inh_N"/>
</dbReference>
<dbReference type="OrthoDB" id="9007564at2759"/>
<gene>
    <name evidence="8" type="ORF">JRQ81_011615</name>
</gene>
<dbReference type="PANTHER" id="PTHR20914">
    <property type="entry name" value="LY6/PLAUR DOMAIN-CONTAINING PROTEIN 8"/>
    <property type="match status" value="1"/>
</dbReference>
<keyword evidence="4" id="KW-0593">Phospholipase A2 inhibitor</keyword>
<comment type="subcellular location">
    <subcellularLocation>
        <location evidence="1">Secreted</location>
    </subcellularLocation>
</comment>
<dbReference type="GO" id="GO:0019834">
    <property type="term" value="F:phospholipase A2 inhibitor activity"/>
    <property type="evidence" value="ECO:0007669"/>
    <property type="project" value="UniProtKB-KW"/>
</dbReference>
<dbReference type="Pfam" id="PF02988">
    <property type="entry name" value="PLA2_inh"/>
    <property type="match status" value="1"/>
</dbReference>
<keyword evidence="6" id="KW-0732">Signal</keyword>
<name>A0A9Q1AQP0_9SAUR</name>
<evidence type="ECO:0000256" key="6">
    <source>
        <dbReference type="SAM" id="SignalP"/>
    </source>
</evidence>
<feature type="chain" id="PRO_5040397081" description="UPAR/Ly6 domain-containing protein" evidence="6">
    <location>
        <begin position="20"/>
        <end position="198"/>
    </location>
</feature>
<accession>A0A9Q1AQP0</accession>
<organism evidence="8 9">
    <name type="scientific">Phrynocephalus forsythii</name>
    <dbReference type="NCBI Taxonomy" id="171643"/>
    <lineage>
        <taxon>Eukaryota</taxon>
        <taxon>Metazoa</taxon>
        <taxon>Chordata</taxon>
        <taxon>Craniata</taxon>
        <taxon>Vertebrata</taxon>
        <taxon>Euteleostomi</taxon>
        <taxon>Lepidosauria</taxon>
        <taxon>Squamata</taxon>
        <taxon>Bifurcata</taxon>
        <taxon>Unidentata</taxon>
        <taxon>Episquamata</taxon>
        <taxon>Toxicofera</taxon>
        <taxon>Iguania</taxon>
        <taxon>Acrodonta</taxon>
        <taxon>Agamidae</taxon>
        <taxon>Agaminae</taxon>
        <taxon>Phrynocephalus</taxon>
    </lineage>
</organism>
<keyword evidence="9" id="KW-1185">Reference proteome</keyword>
<dbReference type="InterPro" id="IPR045860">
    <property type="entry name" value="Snake_toxin-like_sf"/>
</dbReference>
<sequence length="198" mass="21014">MQTVLGSFLFFVLLRTGTSLECEVCDSMGTNCTGPMKTCEAGQDTCAIILTENSLAGESIQTVMKQCDYSSVCSSPTTYMNMGQGRHVRTSITCCVGDACKTTSPQIPPAMTPNSKRCPACYSFSVSGCDTVTTECAGEENYCLDMVQKITYGKFVLTVNMKGCATENVCETNEGEAVSGGIHTNIMKVSCTPALLAA</sequence>
<keyword evidence="5" id="KW-1015">Disulfide bond</keyword>
<evidence type="ECO:0000256" key="4">
    <source>
        <dbReference type="ARBA" id="ARBA00023005"/>
    </source>
</evidence>
<dbReference type="Proteomes" id="UP001142489">
    <property type="component" value="Unassembled WGS sequence"/>
</dbReference>
<evidence type="ECO:0000313" key="9">
    <source>
        <dbReference type="Proteomes" id="UP001142489"/>
    </source>
</evidence>
<evidence type="ECO:0000256" key="5">
    <source>
        <dbReference type="ARBA" id="ARBA00023157"/>
    </source>
</evidence>
<feature type="domain" description="UPAR/Ly6" evidence="7">
    <location>
        <begin position="20"/>
        <end position="115"/>
    </location>
</feature>
<dbReference type="SMART" id="SM00134">
    <property type="entry name" value="LU"/>
    <property type="match status" value="1"/>
</dbReference>